<evidence type="ECO:0000313" key="1">
    <source>
        <dbReference type="EMBL" id="PMC55507.1"/>
    </source>
</evidence>
<dbReference type="RefSeq" id="WP_004109345.1">
    <property type="nucleotide sequence ID" value="NZ_CP083176.1"/>
</dbReference>
<sequence>MVALGAAYYAIQNYVYSPEATIKQYVNALESGNFTEASKLVDWSPSDIQEGSRILLTNEVSSKTKNRIENPVITNISFDSSVVSYRINGKENKMSLQVSYPKTEWLIFKSYKLYPRVNIMYLDIPNRIKKSKLTC</sequence>
<reference evidence="1 2" key="1">
    <citation type="submission" date="2017-09" db="EMBL/GenBank/DDBJ databases">
        <title>Bacterial strain isolated from the female urinary microbiota.</title>
        <authorList>
            <person name="Thomas-White K."/>
            <person name="Kumar N."/>
            <person name="Forster S."/>
            <person name="Putonti C."/>
            <person name="Lawley T."/>
            <person name="Wolfe A.J."/>
        </authorList>
    </citation>
    <scope>NUCLEOTIDE SEQUENCE [LARGE SCALE GENOMIC DNA]</scope>
    <source>
        <strain evidence="1 2">UMB0411</strain>
    </source>
</reference>
<proteinExistence type="predicted"/>
<gene>
    <name evidence="1" type="ORF">CJ213_05420</name>
</gene>
<name>A0A9X7I9Q7_9BIFI</name>
<dbReference type="Proteomes" id="UP000235293">
    <property type="component" value="Unassembled WGS sequence"/>
</dbReference>
<evidence type="ECO:0000313" key="2">
    <source>
        <dbReference type="Proteomes" id="UP000235293"/>
    </source>
</evidence>
<organism evidence="1 2">
    <name type="scientific">Gardnerella swidsinskii</name>
    <dbReference type="NCBI Taxonomy" id="2792979"/>
    <lineage>
        <taxon>Bacteria</taxon>
        <taxon>Bacillati</taxon>
        <taxon>Actinomycetota</taxon>
        <taxon>Actinomycetes</taxon>
        <taxon>Bifidobacteriales</taxon>
        <taxon>Bifidobacteriaceae</taxon>
        <taxon>Gardnerella</taxon>
    </lineage>
</organism>
<protein>
    <submittedName>
        <fullName evidence="1">Uncharacterized protein</fullName>
    </submittedName>
</protein>
<comment type="caution">
    <text evidence="1">The sequence shown here is derived from an EMBL/GenBank/DDBJ whole genome shotgun (WGS) entry which is preliminary data.</text>
</comment>
<dbReference type="EMBL" id="PNGY01000001">
    <property type="protein sequence ID" value="PMC55507.1"/>
    <property type="molecule type" value="Genomic_DNA"/>
</dbReference>
<dbReference type="AlphaFoldDB" id="A0A9X7I9Q7"/>
<accession>A0A9X7I9Q7</accession>